<accession>A0A422MQP1</accession>
<keyword evidence="1" id="KW-0472">Membrane</keyword>
<comment type="caution">
    <text evidence="2">The sequence shown here is derived from an EMBL/GenBank/DDBJ whole genome shotgun (WGS) entry which is preliminary data.</text>
</comment>
<proteinExistence type="predicted"/>
<feature type="transmembrane region" description="Helical" evidence="1">
    <location>
        <begin position="77"/>
        <end position="96"/>
    </location>
</feature>
<name>A0A422MQP1_9TRYP</name>
<dbReference type="RefSeq" id="XP_029223080.1">
    <property type="nucleotide sequence ID" value="XM_029376787.1"/>
</dbReference>
<gene>
    <name evidence="2" type="ORF">Tco025E_09993</name>
</gene>
<reference evidence="2 3" key="1">
    <citation type="journal article" date="2018" name="BMC Genomics">
        <title>Genomic comparison of Trypanosoma conorhini and Trypanosoma rangeli to Trypanosoma cruzi strains of high and low virulence.</title>
        <authorList>
            <person name="Bradwell K.R."/>
            <person name="Koparde V.N."/>
            <person name="Matveyev A.V."/>
            <person name="Serrano M.G."/>
            <person name="Alves J.M."/>
            <person name="Parikh H."/>
            <person name="Huang B."/>
            <person name="Lee V."/>
            <person name="Espinosa-Alvarez O."/>
            <person name="Ortiz P.A."/>
            <person name="Costa-Martins A.G."/>
            <person name="Teixeira M.M."/>
            <person name="Buck G.A."/>
        </authorList>
    </citation>
    <scope>NUCLEOTIDE SEQUENCE [LARGE SCALE GENOMIC DNA]</scope>
    <source>
        <strain evidence="2 3">025E</strain>
    </source>
</reference>
<organism evidence="2 3">
    <name type="scientific">Trypanosoma conorhini</name>
    <dbReference type="NCBI Taxonomy" id="83891"/>
    <lineage>
        <taxon>Eukaryota</taxon>
        <taxon>Discoba</taxon>
        <taxon>Euglenozoa</taxon>
        <taxon>Kinetoplastea</taxon>
        <taxon>Metakinetoplastina</taxon>
        <taxon>Trypanosomatida</taxon>
        <taxon>Trypanosomatidae</taxon>
        <taxon>Trypanosoma</taxon>
    </lineage>
</organism>
<keyword evidence="1" id="KW-0812">Transmembrane</keyword>
<dbReference type="GeneID" id="40323604"/>
<evidence type="ECO:0000256" key="1">
    <source>
        <dbReference type="SAM" id="Phobius"/>
    </source>
</evidence>
<dbReference type="Proteomes" id="UP000284403">
    <property type="component" value="Unassembled WGS sequence"/>
</dbReference>
<evidence type="ECO:0000313" key="3">
    <source>
        <dbReference type="Proteomes" id="UP000284403"/>
    </source>
</evidence>
<evidence type="ECO:0000313" key="2">
    <source>
        <dbReference type="EMBL" id="RNE95513.1"/>
    </source>
</evidence>
<protein>
    <submittedName>
        <fullName evidence="2">Uncharacterized protein</fullName>
    </submittedName>
</protein>
<dbReference type="EMBL" id="MKKU01001420">
    <property type="protein sequence ID" value="RNE95513.1"/>
    <property type="molecule type" value="Genomic_DNA"/>
</dbReference>
<feature type="non-terminal residue" evidence="2">
    <location>
        <position position="1"/>
    </location>
</feature>
<keyword evidence="1" id="KW-1133">Transmembrane helix</keyword>
<dbReference type="AlphaFoldDB" id="A0A422MQP1"/>
<keyword evidence="3" id="KW-1185">Reference proteome</keyword>
<sequence>RCGGDGDHGALVHLAGNLLGDEHAGLRLLRRQRALHQHARAKRLQLPQGGERGAEHWRECGFLLRLFLVKIKRRSDFLVFSVLRVAVVAFAFFLLATGVGAKAGGGGGGSKTFTGGTDAETRKQQRACLRSTLALRSRRWGCLAKDMATKTAKQKGVEDDAAGPQMHGSRLV</sequence>